<dbReference type="Gene3D" id="3.40.50.720">
    <property type="entry name" value="NAD(P)-binding Rossmann-like Domain"/>
    <property type="match status" value="1"/>
</dbReference>
<evidence type="ECO:0000313" key="5">
    <source>
        <dbReference type="Proteomes" id="UP000029046"/>
    </source>
</evidence>
<dbReference type="RefSeq" id="WP_033505629.1">
    <property type="nucleotide sequence ID" value="NZ_JGYX01000001.1"/>
</dbReference>
<evidence type="ECO:0000256" key="2">
    <source>
        <dbReference type="ARBA" id="ARBA00023141"/>
    </source>
</evidence>
<dbReference type="InterPro" id="IPR022893">
    <property type="entry name" value="Shikimate_DH_fam"/>
</dbReference>
<dbReference type="Pfam" id="PF08501">
    <property type="entry name" value="Shikimate_dh_N"/>
    <property type="match status" value="1"/>
</dbReference>
<dbReference type="GO" id="GO:0005829">
    <property type="term" value="C:cytosol"/>
    <property type="evidence" value="ECO:0007669"/>
    <property type="project" value="TreeGrafter"/>
</dbReference>
<dbReference type="EC" id="1.1.1.25" evidence="4"/>
<dbReference type="CDD" id="cd01065">
    <property type="entry name" value="NAD_bind_Shikimate_DH"/>
    <property type="match status" value="1"/>
</dbReference>
<dbReference type="SUPFAM" id="SSF51735">
    <property type="entry name" value="NAD(P)-binding Rossmann-fold domains"/>
    <property type="match status" value="1"/>
</dbReference>
<dbReference type="InterPro" id="IPR036291">
    <property type="entry name" value="NAD(P)-bd_dom_sf"/>
</dbReference>
<evidence type="ECO:0000313" key="4">
    <source>
        <dbReference type="EMBL" id="KFI61606.1"/>
    </source>
</evidence>
<accession>A0A087AS56</accession>
<evidence type="ECO:0000259" key="3">
    <source>
        <dbReference type="Pfam" id="PF08501"/>
    </source>
</evidence>
<feature type="domain" description="Shikimate dehydrogenase substrate binding N-terminal" evidence="3">
    <location>
        <begin position="10"/>
        <end position="91"/>
    </location>
</feature>
<dbReference type="PANTHER" id="PTHR21089:SF1">
    <property type="entry name" value="BIFUNCTIONAL 3-DEHYDROQUINATE DEHYDRATASE_SHIKIMATE DEHYDROGENASE, CHLOROPLASTIC"/>
    <property type="match status" value="1"/>
</dbReference>
<reference evidence="4 5" key="1">
    <citation type="submission" date="2014-03" db="EMBL/GenBank/DDBJ databases">
        <title>Genomics of Bifidobacteria.</title>
        <authorList>
            <person name="Ventura M."/>
            <person name="Milani C."/>
            <person name="Lugli G.A."/>
        </authorList>
    </citation>
    <scope>NUCLEOTIDE SEQUENCE [LARGE SCALE GENOMIC DNA]</scope>
    <source>
        <strain evidence="4 5">LMG 11586</strain>
    </source>
</reference>
<dbReference type="PANTHER" id="PTHR21089">
    <property type="entry name" value="SHIKIMATE DEHYDROGENASE"/>
    <property type="match status" value="1"/>
</dbReference>
<dbReference type="InterPro" id="IPR046346">
    <property type="entry name" value="Aminoacid_DH-like_N_sf"/>
</dbReference>
<dbReference type="eggNOG" id="COG0169">
    <property type="taxonomic scope" value="Bacteria"/>
</dbReference>
<evidence type="ECO:0000256" key="1">
    <source>
        <dbReference type="ARBA" id="ARBA00004871"/>
    </source>
</evidence>
<proteinExistence type="predicted"/>
<gene>
    <name evidence="4" type="ORF">BIGA_0127</name>
</gene>
<comment type="pathway">
    <text evidence="1">Metabolic intermediate biosynthesis; chorismate biosynthesis; chorismate from D-erythrose 4-phosphate and phosphoenolpyruvate: step 4/7.</text>
</comment>
<keyword evidence="5" id="KW-1185">Reference proteome</keyword>
<sequence>MSVVNHRCAVLGKPIAHSLSPVLHNAAYHALGLDDWAYDRHEVGQDDLDGFLHGLDPSWVGLSLTMPLKKTIQPYGIPSNIWAMQLGVANTAVFDWSDMEHGRDGLPAIRLYNTDVMGIVLAIDHALSQPSSTDVAALLDAEPSGAASRRSGSDQPAHAVILGNGNTAMSAVAACTMALDSSIGHITIAARHPDRNLDLAADLGARLGGVTVDAMPLAEAVDKACTADLVISTLPAHAADPFARAVADAPGPAPRGILLDVVYDPRPTDLMRVWSDRGALAIGGQEMLLYQAILQVARMTGSGSIADLDVLDTIEQPMRQALEEAL</sequence>
<dbReference type="GO" id="GO:0004764">
    <property type="term" value="F:shikimate 3-dehydrogenase (NADP+) activity"/>
    <property type="evidence" value="ECO:0007669"/>
    <property type="project" value="UniProtKB-EC"/>
</dbReference>
<dbReference type="InterPro" id="IPR013708">
    <property type="entry name" value="Shikimate_DH-bd_N"/>
</dbReference>
<dbReference type="GO" id="GO:0009423">
    <property type="term" value="P:chorismate biosynthetic process"/>
    <property type="evidence" value="ECO:0007669"/>
    <property type="project" value="TreeGrafter"/>
</dbReference>
<dbReference type="AlphaFoldDB" id="A0A087AS56"/>
<protein>
    <submittedName>
        <fullName evidence="4">Shikimate 5-dehydrogenase AroE</fullName>
        <ecNumber evidence="4">1.1.1.25</ecNumber>
    </submittedName>
</protein>
<keyword evidence="4" id="KW-0560">Oxidoreductase</keyword>
<dbReference type="EMBL" id="JGYX01000001">
    <property type="protein sequence ID" value="KFI61606.1"/>
    <property type="molecule type" value="Genomic_DNA"/>
</dbReference>
<organism evidence="4 5">
    <name type="scientific">Bifidobacterium pullorum subsp. gallinarum</name>
    <dbReference type="NCBI Taxonomy" id="78344"/>
    <lineage>
        <taxon>Bacteria</taxon>
        <taxon>Bacillati</taxon>
        <taxon>Actinomycetota</taxon>
        <taxon>Actinomycetes</taxon>
        <taxon>Bifidobacteriales</taxon>
        <taxon>Bifidobacteriaceae</taxon>
        <taxon>Bifidobacterium</taxon>
    </lineage>
</organism>
<dbReference type="Gene3D" id="3.40.50.10860">
    <property type="entry name" value="Leucine Dehydrogenase, chain A, domain 1"/>
    <property type="match status" value="1"/>
</dbReference>
<keyword evidence="2" id="KW-0057">Aromatic amino acid biosynthesis</keyword>
<keyword evidence="2" id="KW-0028">Amino-acid biosynthesis</keyword>
<name>A0A087AS56_9BIFI</name>
<dbReference type="GO" id="GO:0050661">
    <property type="term" value="F:NADP binding"/>
    <property type="evidence" value="ECO:0007669"/>
    <property type="project" value="TreeGrafter"/>
</dbReference>
<dbReference type="SUPFAM" id="SSF53223">
    <property type="entry name" value="Aminoacid dehydrogenase-like, N-terminal domain"/>
    <property type="match status" value="1"/>
</dbReference>
<dbReference type="Proteomes" id="UP000029046">
    <property type="component" value="Unassembled WGS sequence"/>
</dbReference>
<comment type="caution">
    <text evidence="4">The sequence shown here is derived from an EMBL/GenBank/DDBJ whole genome shotgun (WGS) entry which is preliminary data.</text>
</comment>
<dbReference type="OrthoDB" id="9776868at2"/>
<dbReference type="GO" id="GO:0009073">
    <property type="term" value="P:aromatic amino acid family biosynthetic process"/>
    <property type="evidence" value="ECO:0007669"/>
    <property type="project" value="UniProtKB-KW"/>
</dbReference>
<dbReference type="GO" id="GO:0019632">
    <property type="term" value="P:shikimate metabolic process"/>
    <property type="evidence" value="ECO:0007669"/>
    <property type="project" value="TreeGrafter"/>
</dbReference>